<dbReference type="RefSeq" id="WP_208722399.1">
    <property type="nucleotide sequence ID" value="NZ_CBDRBM010000044.1"/>
</dbReference>
<evidence type="ECO:0000313" key="3">
    <source>
        <dbReference type="Proteomes" id="UP000274843"/>
    </source>
</evidence>
<keyword evidence="1" id="KW-0812">Transmembrane</keyword>
<gene>
    <name evidence="2" type="ORF">EDD35_4747</name>
</gene>
<reference evidence="2 3" key="1">
    <citation type="submission" date="2018-11" db="EMBL/GenBank/DDBJ databases">
        <title>Sequencing the genomes of 1000 actinobacteria strains.</title>
        <authorList>
            <person name="Klenk H.-P."/>
        </authorList>
    </citation>
    <scope>NUCLEOTIDE SEQUENCE [LARGE SCALE GENOMIC DNA]</scope>
    <source>
        <strain evidence="2 3">DSM 44348</strain>
    </source>
</reference>
<feature type="transmembrane region" description="Helical" evidence="1">
    <location>
        <begin position="87"/>
        <end position="105"/>
    </location>
</feature>
<name>A0A3N2H1V1_9PSEU</name>
<accession>A0A3N2H1V1</accession>
<feature type="transmembrane region" description="Helical" evidence="1">
    <location>
        <begin position="21"/>
        <end position="42"/>
    </location>
</feature>
<keyword evidence="1" id="KW-0472">Membrane</keyword>
<comment type="caution">
    <text evidence="2">The sequence shown here is derived from an EMBL/GenBank/DDBJ whole genome shotgun (WGS) entry which is preliminary data.</text>
</comment>
<keyword evidence="1" id="KW-1133">Transmembrane helix</keyword>
<proteinExistence type="predicted"/>
<keyword evidence="3" id="KW-1185">Reference proteome</keyword>
<dbReference type="GeneID" id="301846066"/>
<dbReference type="AlphaFoldDB" id="A0A3N2H1V1"/>
<feature type="transmembrane region" description="Helical" evidence="1">
    <location>
        <begin position="125"/>
        <end position="144"/>
    </location>
</feature>
<protein>
    <submittedName>
        <fullName evidence="2">Uncharacterized protein DUF4383</fullName>
    </submittedName>
</protein>
<sequence length="153" mass="16037">MTGRSATATRVRRPVQTAATTVAAVFLLVGILGFIPGITTNYGDLTFAGHHSGAMLLGVFAVSILHNIVHLLFGIVGLALARTPGGARGFLVLGGFVYLLLWVYGLVIDQDSGANFVPLNNADNWLHLGLGVGMIALGWGLTGVERARENRAA</sequence>
<organism evidence="2 3">
    <name type="scientific">Amycolatopsis thermoflava</name>
    <dbReference type="NCBI Taxonomy" id="84480"/>
    <lineage>
        <taxon>Bacteria</taxon>
        <taxon>Bacillati</taxon>
        <taxon>Actinomycetota</taxon>
        <taxon>Actinomycetes</taxon>
        <taxon>Pseudonocardiales</taxon>
        <taxon>Pseudonocardiaceae</taxon>
        <taxon>Amycolatopsis</taxon>
        <taxon>Amycolatopsis methanolica group</taxon>
    </lineage>
</organism>
<feature type="transmembrane region" description="Helical" evidence="1">
    <location>
        <begin position="54"/>
        <end position="80"/>
    </location>
</feature>
<dbReference type="Pfam" id="PF14325">
    <property type="entry name" value="DUF4383"/>
    <property type="match status" value="1"/>
</dbReference>
<dbReference type="Proteomes" id="UP000274843">
    <property type="component" value="Unassembled WGS sequence"/>
</dbReference>
<dbReference type="EMBL" id="RKHY01000001">
    <property type="protein sequence ID" value="ROS42360.1"/>
    <property type="molecule type" value="Genomic_DNA"/>
</dbReference>
<evidence type="ECO:0000256" key="1">
    <source>
        <dbReference type="SAM" id="Phobius"/>
    </source>
</evidence>
<evidence type="ECO:0000313" key="2">
    <source>
        <dbReference type="EMBL" id="ROS42360.1"/>
    </source>
</evidence>